<evidence type="ECO:0000259" key="1">
    <source>
        <dbReference type="PROSITE" id="PS50930"/>
    </source>
</evidence>
<dbReference type="EMBL" id="QOWE01000003">
    <property type="protein sequence ID" value="RCR70875.1"/>
    <property type="molecule type" value="Genomic_DNA"/>
</dbReference>
<proteinExistence type="predicted"/>
<reference evidence="2 3" key="1">
    <citation type="submission" date="2018-07" db="EMBL/GenBank/DDBJ databases">
        <title>Genome analysis of Larkinella rosea.</title>
        <authorList>
            <person name="Zhou Z."/>
            <person name="Wang G."/>
        </authorList>
    </citation>
    <scope>NUCLEOTIDE SEQUENCE [LARGE SCALE GENOMIC DNA]</scope>
    <source>
        <strain evidence="3">zzj9</strain>
    </source>
</reference>
<dbReference type="AlphaFoldDB" id="A0A368JU55"/>
<name>A0A368JU55_9BACT</name>
<evidence type="ECO:0000313" key="2">
    <source>
        <dbReference type="EMBL" id="RCR70875.1"/>
    </source>
</evidence>
<feature type="domain" description="HTH LytTR-type" evidence="1">
    <location>
        <begin position="1"/>
        <end position="50"/>
    </location>
</feature>
<protein>
    <recommendedName>
        <fullName evidence="1">HTH LytTR-type domain-containing protein</fullName>
    </recommendedName>
</protein>
<accession>A0A368JU55</accession>
<dbReference type="Pfam" id="PF04397">
    <property type="entry name" value="LytTR"/>
    <property type="match status" value="1"/>
</dbReference>
<comment type="caution">
    <text evidence="2">The sequence shown here is derived from an EMBL/GenBank/DDBJ whole genome shotgun (WGS) entry which is preliminary data.</text>
</comment>
<gene>
    <name evidence="2" type="ORF">DUE52_04615</name>
</gene>
<organism evidence="2 3">
    <name type="scientific">Larkinella punicea</name>
    <dbReference type="NCBI Taxonomy" id="2315727"/>
    <lineage>
        <taxon>Bacteria</taxon>
        <taxon>Pseudomonadati</taxon>
        <taxon>Bacteroidota</taxon>
        <taxon>Cytophagia</taxon>
        <taxon>Cytophagales</taxon>
        <taxon>Spirosomataceae</taxon>
        <taxon>Larkinella</taxon>
    </lineage>
</organism>
<dbReference type="PROSITE" id="PS50930">
    <property type="entry name" value="HTH_LYTTR"/>
    <property type="match status" value="1"/>
</dbReference>
<dbReference type="OrthoDB" id="1646880at2"/>
<dbReference type="Proteomes" id="UP000253383">
    <property type="component" value="Unassembled WGS sequence"/>
</dbReference>
<evidence type="ECO:0000313" key="3">
    <source>
        <dbReference type="Proteomes" id="UP000253383"/>
    </source>
</evidence>
<dbReference type="GO" id="GO:0003677">
    <property type="term" value="F:DNA binding"/>
    <property type="evidence" value="ECO:0007669"/>
    <property type="project" value="InterPro"/>
</dbReference>
<dbReference type="Gene3D" id="2.40.50.1020">
    <property type="entry name" value="LytTr DNA-binding domain"/>
    <property type="match status" value="1"/>
</dbReference>
<sequence>MRVHKSYIVSIDKIEAIDGNEIVIQSHRIPISRNYREPIIQQVVKTKLWIK</sequence>
<keyword evidence="3" id="KW-1185">Reference proteome</keyword>
<dbReference type="InterPro" id="IPR007492">
    <property type="entry name" value="LytTR_DNA-bd_dom"/>
</dbReference>